<keyword evidence="3" id="KW-1185">Reference proteome</keyword>
<dbReference type="AlphaFoldDB" id="A0A3N9WU95"/>
<gene>
    <name evidence="2" type="ORF">DLJ59_10185</name>
</gene>
<feature type="transmembrane region" description="Helical" evidence="1">
    <location>
        <begin position="353"/>
        <end position="371"/>
    </location>
</feature>
<feature type="transmembrane region" description="Helical" evidence="1">
    <location>
        <begin position="561"/>
        <end position="577"/>
    </location>
</feature>
<protein>
    <submittedName>
        <fullName evidence="2">Uncharacterized protein</fullName>
    </submittedName>
</protein>
<keyword evidence="1" id="KW-0472">Membrane</keyword>
<sequence>MIVARVTVGTAENAVDQARLAVLISDYEMARDDERSFVATMAAMIGVAVALATAVVAVVSQTCQFAQTEGCIRAHDALLAATPLPTFAVLAYMQMIGIVATMRSYYIRAIETELQTYAIGRLAAVPELRPASLIGVTTEVNSLRRGRLGYRLLALLTYFCVVVVFGGLALYVALRLNQPWQLIMFLVYGLFALLFTIEVMTTAVGGNSLFYRHATKYSARTLGLSRPEPPLVGQRRLWSYLLVPRTADWIKWIIVPAVGGLLLWAGSLRLTRAELVTAGLVWLVMEGLIYTARYQWNDIIGLADDVAHPARQARRRLPVGNSSETMRRNVRRSAFTALVRVALAVGIGVYLDLAWVTACLIGSVFGIAVLYEALRRRPASDRPEATTPVTVAIWVAVGLGYVLRAAVACWLIGLGPNDARTWLVAGAFGAFGIMFVTLTWALEASSYCSEVNGEIQYAPELRAKPQIAALLPYTGKPVVPGTHNKDHADCGNKTMLEKRGRLTSPWNIAALTAFLLSAPLGVFMADGLKMPSADAQLGWVFSATFVTAVAMLASGSTRGRMLVLIAGTGGLAAALYGVGLQPGFGVIPWMVFAGCYAVFRSQSYASLTEGLEDLTRGLLSGISTLWKKTRAVLVSKRTEALVWEDRPSDAP</sequence>
<feature type="transmembrane region" description="Helical" evidence="1">
    <location>
        <begin position="78"/>
        <end position="100"/>
    </location>
</feature>
<proteinExistence type="predicted"/>
<feature type="transmembrane region" description="Helical" evidence="1">
    <location>
        <begin position="330"/>
        <end position="347"/>
    </location>
</feature>
<name>A0A3N9WU95_9ACTN</name>
<feature type="transmembrane region" description="Helical" evidence="1">
    <location>
        <begin position="505"/>
        <end position="525"/>
    </location>
</feature>
<feature type="transmembrane region" description="Helical" evidence="1">
    <location>
        <begin position="180"/>
        <end position="210"/>
    </location>
</feature>
<evidence type="ECO:0000313" key="2">
    <source>
        <dbReference type="EMBL" id="RQX04279.1"/>
    </source>
</evidence>
<evidence type="ECO:0000313" key="3">
    <source>
        <dbReference type="Proteomes" id="UP000282312"/>
    </source>
</evidence>
<feature type="transmembrane region" description="Helical" evidence="1">
    <location>
        <begin position="537"/>
        <end position="554"/>
    </location>
</feature>
<organism evidence="2 3">
    <name type="scientific">Micromonospora inaquosa</name>
    <dbReference type="NCBI Taxonomy" id="2203716"/>
    <lineage>
        <taxon>Bacteria</taxon>
        <taxon>Bacillati</taxon>
        <taxon>Actinomycetota</taxon>
        <taxon>Actinomycetes</taxon>
        <taxon>Micromonosporales</taxon>
        <taxon>Micromonosporaceae</taxon>
        <taxon>Micromonospora</taxon>
    </lineage>
</organism>
<feature type="transmembrane region" description="Helical" evidence="1">
    <location>
        <begin position="419"/>
        <end position="442"/>
    </location>
</feature>
<dbReference type="EMBL" id="QGSZ01000176">
    <property type="protein sequence ID" value="RQX04279.1"/>
    <property type="molecule type" value="Genomic_DNA"/>
</dbReference>
<feature type="transmembrane region" description="Helical" evidence="1">
    <location>
        <begin position="37"/>
        <end position="58"/>
    </location>
</feature>
<reference evidence="2 3" key="1">
    <citation type="submission" date="2018-05" db="EMBL/GenBank/DDBJ databases">
        <title>Micromonospora from Atacama Desert.</title>
        <authorList>
            <person name="Carro L."/>
            <person name="Goodfellow M."/>
            <person name="Klenk H.-P."/>
        </authorList>
    </citation>
    <scope>NUCLEOTIDE SEQUENCE [LARGE SCALE GENOMIC DNA]</scope>
    <source>
        <strain evidence="2 3">LB39</strain>
    </source>
</reference>
<feature type="transmembrane region" description="Helical" evidence="1">
    <location>
        <begin position="391"/>
        <end position="413"/>
    </location>
</feature>
<comment type="caution">
    <text evidence="2">The sequence shown here is derived from an EMBL/GenBank/DDBJ whole genome shotgun (WGS) entry which is preliminary data.</text>
</comment>
<feature type="transmembrane region" description="Helical" evidence="1">
    <location>
        <begin position="152"/>
        <end position="174"/>
    </location>
</feature>
<keyword evidence="1" id="KW-0812">Transmembrane</keyword>
<keyword evidence="1" id="KW-1133">Transmembrane helix</keyword>
<dbReference type="Proteomes" id="UP000282312">
    <property type="component" value="Unassembled WGS sequence"/>
</dbReference>
<evidence type="ECO:0000256" key="1">
    <source>
        <dbReference type="SAM" id="Phobius"/>
    </source>
</evidence>
<accession>A0A3N9WU95</accession>